<feature type="region of interest" description="Disordered" evidence="2">
    <location>
        <begin position="290"/>
        <end position="309"/>
    </location>
</feature>
<dbReference type="PANTHER" id="PTHR31402:SF2">
    <property type="entry name" value="UPF0711 PROTEIN C18ORF21"/>
    <property type="match status" value="1"/>
</dbReference>
<dbReference type="OrthoDB" id="6154194at2759"/>
<protein>
    <submittedName>
        <fullName evidence="3">Uncharacterized protein</fullName>
    </submittedName>
</protein>
<gene>
    <name evidence="3" type="ORF">KP79_PYT18893</name>
</gene>
<dbReference type="AlphaFoldDB" id="A0A210QZJ2"/>
<keyword evidence="4" id="KW-1185">Reference proteome</keyword>
<dbReference type="InterPro" id="IPR029779">
    <property type="entry name" value="Rmp24-like"/>
</dbReference>
<comment type="caution">
    <text evidence="3">The sequence shown here is derived from an EMBL/GenBank/DDBJ whole genome shotgun (WGS) entry which is preliminary data.</text>
</comment>
<feature type="region of interest" description="Disordered" evidence="2">
    <location>
        <begin position="192"/>
        <end position="283"/>
    </location>
</feature>
<evidence type="ECO:0000313" key="4">
    <source>
        <dbReference type="Proteomes" id="UP000242188"/>
    </source>
</evidence>
<accession>A0A210QZJ2</accession>
<feature type="region of interest" description="Disordered" evidence="2">
    <location>
        <begin position="123"/>
        <end position="180"/>
    </location>
</feature>
<feature type="compositionally biased region" description="Basic and acidic residues" evidence="2">
    <location>
        <begin position="157"/>
        <end position="177"/>
    </location>
</feature>
<comment type="similarity">
    <text evidence="1">Belongs to the UPF0711 family.</text>
</comment>
<sequence length="309" mass="34614">MEEDNVNFREKNMEQLNRLSVVAMNITTPLSNYYTFEAASLNKKATEKLKECPSCGHTYQQPEDVFRLRAKIPLTGRVRKLLRKYMQNKHSLGKCHLHMVERYLASTNSMKITCSICGKSEKMPGQLRRKREEQKLAQRSPSEEISGIPVKTRKEKRKELKLRSKQRKREEMKDKDLIGAASSSLERASFTFLDDSTSPSSGKSWGEMQRGGLTPTTSQGVSKVTGSSNSDQNFIKDTVTSKSIHSKSPMTSEIIQSSIKDKVTKSGPVSSKSAKRLKSKSSHQLLGQMLAQQSKGSQGGSLKDFLSTL</sequence>
<dbReference type="Proteomes" id="UP000242188">
    <property type="component" value="Unassembled WGS sequence"/>
</dbReference>
<feature type="compositionally biased region" description="Polar residues" evidence="2">
    <location>
        <begin position="194"/>
        <end position="203"/>
    </location>
</feature>
<reference evidence="3 4" key="1">
    <citation type="journal article" date="2017" name="Nat. Ecol. Evol.">
        <title>Scallop genome provides insights into evolution of bilaterian karyotype and development.</title>
        <authorList>
            <person name="Wang S."/>
            <person name="Zhang J."/>
            <person name="Jiao W."/>
            <person name="Li J."/>
            <person name="Xun X."/>
            <person name="Sun Y."/>
            <person name="Guo X."/>
            <person name="Huan P."/>
            <person name="Dong B."/>
            <person name="Zhang L."/>
            <person name="Hu X."/>
            <person name="Sun X."/>
            <person name="Wang J."/>
            <person name="Zhao C."/>
            <person name="Wang Y."/>
            <person name="Wang D."/>
            <person name="Huang X."/>
            <person name="Wang R."/>
            <person name="Lv J."/>
            <person name="Li Y."/>
            <person name="Zhang Z."/>
            <person name="Liu B."/>
            <person name="Lu W."/>
            <person name="Hui Y."/>
            <person name="Liang J."/>
            <person name="Zhou Z."/>
            <person name="Hou R."/>
            <person name="Li X."/>
            <person name="Liu Y."/>
            <person name="Li H."/>
            <person name="Ning X."/>
            <person name="Lin Y."/>
            <person name="Zhao L."/>
            <person name="Xing Q."/>
            <person name="Dou J."/>
            <person name="Li Y."/>
            <person name="Mao J."/>
            <person name="Guo H."/>
            <person name="Dou H."/>
            <person name="Li T."/>
            <person name="Mu C."/>
            <person name="Jiang W."/>
            <person name="Fu Q."/>
            <person name="Fu X."/>
            <person name="Miao Y."/>
            <person name="Liu J."/>
            <person name="Yu Q."/>
            <person name="Li R."/>
            <person name="Liao H."/>
            <person name="Li X."/>
            <person name="Kong Y."/>
            <person name="Jiang Z."/>
            <person name="Chourrout D."/>
            <person name="Li R."/>
            <person name="Bao Z."/>
        </authorList>
    </citation>
    <scope>NUCLEOTIDE SEQUENCE [LARGE SCALE GENOMIC DNA]</scope>
    <source>
        <strain evidence="3 4">PY_sf001</strain>
    </source>
</reference>
<dbReference type="Pfam" id="PF15719">
    <property type="entry name" value="Rmp24-like"/>
    <property type="match status" value="1"/>
</dbReference>
<organism evidence="3 4">
    <name type="scientific">Mizuhopecten yessoensis</name>
    <name type="common">Japanese scallop</name>
    <name type="synonym">Patinopecten yessoensis</name>
    <dbReference type="NCBI Taxonomy" id="6573"/>
    <lineage>
        <taxon>Eukaryota</taxon>
        <taxon>Metazoa</taxon>
        <taxon>Spiralia</taxon>
        <taxon>Lophotrochozoa</taxon>
        <taxon>Mollusca</taxon>
        <taxon>Bivalvia</taxon>
        <taxon>Autobranchia</taxon>
        <taxon>Pteriomorphia</taxon>
        <taxon>Pectinida</taxon>
        <taxon>Pectinoidea</taxon>
        <taxon>Pectinidae</taxon>
        <taxon>Mizuhopecten</taxon>
    </lineage>
</organism>
<evidence type="ECO:0000313" key="3">
    <source>
        <dbReference type="EMBL" id="OWF54147.1"/>
    </source>
</evidence>
<proteinExistence type="inferred from homology"/>
<dbReference type="PANTHER" id="PTHR31402">
    <property type="entry name" value="UPF0711 PROTEIN C18ORF21"/>
    <property type="match status" value="1"/>
</dbReference>
<evidence type="ECO:0000256" key="2">
    <source>
        <dbReference type="SAM" id="MobiDB-lite"/>
    </source>
</evidence>
<evidence type="ECO:0000256" key="1">
    <source>
        <dbReference type="ARBA" id="ARBA00006160"/>
    </source>
</evidence>
<dbReference type="EMBL" id="NEDP02001154">
    <property type="protein sequence ID" value="OWF54147.1"/>
    <property type="molecule type" value="Genomic_DNA"/>
</dbReference>
<feature type="compositionally biased region" description="Polar residues" evidence="2">
    <location>
        <begin position="214"/>
        <end position="258"/>
    </location>
</feature>
<name>A0A210QZJ2_MIZYE</name>